<dbReference type="InterPro" id="IPR006575">
    <property type="entry name" value="RWD_dom"/>
</dbReference>
<feature type="domain" description="RWD" evidence="7">
    <location>
        <begin position="9"/>
        <end position="104"/>
    </location>
</feature>
<sequence>MDNMLLQAEELEALESIYGEEWKKDTISDNSYSIRITGDVELFLTLDTLYPSEAPPTYQLMAPGLSKTVKLLISSACEEIYLENIGSPVLFQWIEKIKEIVESNIESNKSNATETAPIVNVKKAEDYSRYNVIHGEVIQDRKSTFQGHVCEVHNENDVRNVMNFLMQNKKISQATHNMLAYRIQKPNGVLLQDCDDDGENLAGGRLLHLLQIVNVKNVMVVVSRWYGGIQLGADRFKHINNAARTVLQDGGFIK</sequence>
<dbReference type="InterPro" id="IPR001498">
    <property type="entry name" value="Impact_N"/>
</dbReference>
<dbReference type="PANTHER" id="PTHR16301">
    <property type="entry name" value="IMPACT-RELATED"/>
    <property type="match status" value="1"/>
</dbReference>
<dbReference type="Gene3D" id="3.10.110.10">
    <property type="entry name" value="Ubiquitin Conjugating Enzyme"/>
    <property type="match status" value="1"/>
</dbReference>
<evidence type="ECO:0000313" key="9">
    <source>
        <dbReference type="RefSeq" id="XP_017769095.1"/>
    </source>
</evidence>
<dbReference type="RefSeq" id="XP_017769095.1">
    <property type="nucleotide sequence ID" value="XM_017913606.1"/>
</dbReference>
<keyword evidence="6" id="KW-0346">Stress response</keyword>
<keyword evidence="5" id="KW-0810">Translation regulation</keyword>
<dbReference type="SUPFAM" id="SSF54495">
    <property type="entry name" value="UBC-like"/>
    <property type="match status" value="1"/>
</dbReference>
<dbReference type="Pfam" id="PF01205">
    <property type="entry name" value="Impact_N"/>
    <property type="match status" value="1"/>
</dbReference>
<dbReference type="InterPro" id="IPR020569">
    <property type="entry name" value="UPF0029_Impact_CS"/>
</dbReference>
<keyword evidence="8" id="KW-1185">Reference proteome</keyword>
<dbReference type="CDD" id="cd23821">
    <property type="entry name" value="RWD_IMPACT"/>
    <property type="match status" value="1"/>
</dbReference>
<organism evidence="8 9">
    <name type="scientific">Nicrophorus vespilloides</name>
    <name type="common">Boreal carrion beetle</name>
    <dbReference type="NCBI Taxonomy" id="110193"/>
    <lineage>
        <taxon>Eukaryota</taxon>
        <taxon>Metazoa</taxon>
        <taxon>Ecdysozoa</taxon>
        <taxon>Arthropoda</taxon>
        <taxon>Hexapoda</taxon>
        <taxon>Insecta</taxon>
        <taxon>Pterygota</taxon>
        <taxon>Neoptera</taxon>
        <taxon>Endopterygota</taxon>
        <taxon>Coleoptera</taxon>
        <taxon>Polyphaga</taxon>
        <taxon>Staphyliniformia</taxon>
        <taxon>Silphidae</taxon>
        <taxon>Nicrophorinae</taxon>
        <taxon>Nicrophorus</taxon>
    </lineage>
</organism>
<dbReference type="PROSITE" id="PS00910">
    <property type="entry name" value="UPF0029"/>
    <property type="match status" value="1"/>
</dbReference>
<evidence type="ECO:0000256" key="1">
    <source>
        <dbReference type="ARBA" id="ARBA00004496"/>
    </source>
</evidence>
<evidence type="ECO:0000256" key="5">
    <source>
        <dbReference type="ARBA" id="ARBA00022845"/>
    </source>
</evidence>
<dbReference type="InterPro" id="IPR016135">
    <property type="entry name" value="UBQ-conjugating_enzyme/RWD"/>
</dbReference>
<keyword evidence="3" id="KW-0963">Cytoplasm</keyword>
<evidence type="ECO:0000256" key="6">
    <source>
        <dbReference type="ARBA" id="ARBA00023016"/>
    </source>
</evidence>
<comment type="similarity">
    <text evidence="2">Belongs to the IMPACT family.</text>
</comment>
<dbReference type="InterPro" id="IPR023582">
    <property type="entry name" value="Impact"/>
</dbReference>
<gene>
    <name evidence="9" type="primary">LOC108557181</name>
</gene>
<accession>A0ABM1M3E5</accession>
<proteinExistence type="inferred from homology"/>
<dbReference type="PROSITE" id="PS50908">
    <property type="entry name" value="RWD"/>
    <property type="match status" value="1"/>
</dbReference>
<dbReference type="Gene3D" id="3.30.230.30">
    <property type="entry name" value="Impact, N-terminal domain"/>
    <property type="match status" value="1"/>
</dbReference>
<dbReference type="SUPFAM" id="SSF54211">
    <property type="entry name" value="Ribosomal protein S5 domain 2-like"/>
    <property type="match status" value="1"/>
</dbReference>
<evidence type="ECO:0000256" key="2">
    <source>
        <dbReference type="ARBA" id="ARBA00007665"/>
    </source>
</evidence>
<dbReference type="Pfam" id="PF05773">
    <property type="entry name" value="RWD"/>
    <property type="match status" value="1"/>
</dbReference>
<dbReference type="PANTHER" id="PTHR16301:SF25">
    <property type="entry name" value="PROTEIN IMPACT"/>
    <property type="match status" value="1"/>
</dbReference>
<dbReference type="GeneID" id="108557181"/>
<evidence type="ECO:0000256" key="3">
    <source>
        <dbReference type="ARBA" id="ARBA00022490"/>
    </source>
</evidence>
<dbReference type="InterPro" id="IPR036956">
    <property type="entry name" value="Impact_N_sf"/>
</dbReference>
<name>A0ABM1M3E5_NICVS</name>
<keyword evidence="4" id="KW-0678">Repressor</keyword>
<dbReference type="SMART" id="SM00591">
    <property type="entry name" value="RWD"/>
    <property type="match status" value="1"/>
</dbReference>
<protein>
    <submittedName>
        <fullName evidence="9">Protein IMPACT-like</fullName>
    </submittedName>
</protein>
<dbReference type="Proteomes" id="UP000695000">
    <property type="component" value="Unplaced"/>
</dbReference>
<evidence type="ECO:0000259" key="7">
    <source>
        <dbReference type="PROSITE" id="PS50908"/>
    </source>
</evidence>
<dbReference type="InterPro" id="IPR020568">
    <property type="entry name" value="Ribosomal_Su5_D2-typ_SF"/>
</dbReference>
<comment type="subcellular location">
    <subcellularLocation>
        <location evidence="1">Cytoplasm</location>
    </subcellularLocation>
</comment>
<evidence type="ECO:0000313" key="8">
    <source>
        <dbReference type="Proteomes" id="UP000695000"/>
    </source>
</evidence>
<evidence type="ECO:0000256" key="4">
    <source>
        <dbReference type="ARBA" id="ARBA00022491"/>
    </source>
</evidence>
<reference evidence="9" key="1">
    <citation type="submission" date="2025-08" db="UniProtKB">
        <authorList>
            <consortium name="RefSeq"/>
        </authorList>
    </citation>
    <scope>IDENTIFICATION</scope>
    <source>
        <tissue evidence="9">Whole Larva</tissue>
    </source>
</reference>